<dbReference type="RefSeq" id="WP_407326478.1">
    <property type="nucleotide sequence ID" value="NZ_CP136865.1"/>
</dbReference>
<organism evidence="1 2">
    <name type="scientific">Congregibacter brevis</name>
    <dbReference type="NCBI Taxonomy" id="3081201"/>
    <lineage>
        <taxon>Bacteria</taxon>
        <taxon>Pseudomonadati</taxon>
        <taxon>Pseudomonadota</taxon>
        <taxon>Gammaproteobacteria</taxon>
        <taxon>Cellvibrionales</taxon>
        <taxon>Halieaceae</taxon>
        <taxon>Congregibacter</taxon>
    </lineage>
</organism>
<reference evidence="1 2" key="1">
    <citation type="submission" date="2023-10" db="EMBL/GenBank/DDBJ databases">
        <title>Two novel species belonging to the OM43/NOR5 clade.</title>
        <authorList>
            <person name="Park M."/>
        </authorList>
    </citation>
    <scope>NUCLEOTIDE SEQUENCE [LARGE SCALE GENOMIC DNA]</scope>
    <source>
        <strain evidence="1 2">IMCC45268</strain>
    </source>
</reference>
<name>A0ABZ0IB44_9GAMM</name>
<dbReference type="EMBL" id="CP136865">
    <property type="protein sequence ID" value="WOJ95779.1"/>
    <property type="molecule type" value="Genomic_DNA"/>
</dbReference>
<evidence type="ECO:0000313" key="1">
    <source>
        <dbReference type="EMBL" id="WOJ95779.1"/>
    </source>
</evidence>
<gene>
    <name evidence="1" type="ORF">R0137_11050</name>
</gene>
<proteinExistence type="predicted"/>
<sequence length="310" mass="35766">MKRRYERWQHDYRQRRYMKNLTDEAVKDRTRHVFNNASEVTAEGRVSLRNPSVDDGFWLRRWTEVLEELRIRNIGIDTVGVRRSGFPSPNNHYVASAVETFGSDWRMPEGSILKLGSREFLRPAFTDGIFRVAPASTYRDPSLNAAILDNELDFAYQMFGDEVEITLPNGRKTKPIGDVEWRVQGLTNYYVQCFAGAYSPRLFADFKYDSAILIEDTDAFFSLLSSAVDRKLGEQGFTYLVTPVEYVDPLANVEKDLLIPVIKHFKYAYQSEIRALWVPDSPTMELEALTVELGDMSEYAKYFSLAEDLK</sequence>
<keyword evidence="2" id="KW-1185">Reference proteome</keyword>
<dbReference type="Proteomes" id="UP001626549">
    <property type="component" value="Chromosome"/>
</dbReference>
<accession>A0ABZ0IB44</accession>
<protein>
    <submittedName>
        <fullName evidence="1">Uncharacterized protein</fullName>
    </submittedName>
</protein>
<evidence type="ECO:0000313" key="2">
    <source>
        <dbReference type="Proteomes" id="UP001626549"/>
    </source>
</evidence>